<dbReference type="Proteomes" id="UP001500466">
    <property type="component" value="Unassembled WGS sequence"/>
</dbReference>
<dbReference type="CDD" id="cd03801">
    <property type="entry name" value="GT4_PimA-like"/>
    <property type="match status" value="1"/>
</dbReference>
<dbReference type="SUPFAM" id="SSF53756">
    <property type="entry name" value="UDP-Glycosyltransferase/glycogen phosphorylase"/>
    <property type="match status" value="1"/>
</dbReference>
<evidence type="ECO:0000313" key="6">
    <source>
        <dbReference type="EMBL" id="GAA4978440.1"/>
    </source>
</evidence>
<dbReference type="Pfam" id="PF13692">
    <property type="entry name" value="Glyco_trans_1_4"/>
    <property type="match status" value="1"/>
</dbReference>
<dbReference type="EMBL" id="BAABHS010000020">
    <property type="protein sequence ID" value="GAA4978440.1"/>
    <property type="molecule type" value="Genomic_DNA"/>
</dbReference>
<sequence>MAAASRSTDREPDGPTPWRRSVNRKEHPLARATPKNIALVYWASEGDGVSSHLRTYARILAAEGHTVTWYYGSGSAPDIPGVRAEKLAVLDLDGPVPSADEVRAELGPHLATAHIVHVHNGHAFRPEVAKGLASLRDQREREKRPFALLHTFHSPFNGKKEDRNAEAVKAFSGTFGVSQYMADFYRQKLGIDVQAITIGVETARFAGVPDVALTDKESVVFGMAARMVPNKGVLESVRAFAEVVRDSDCRTQGAKPQLRIASPARSVGAEYERADGYEETVKGIAEEIVAVEPDGSRRNLVHFENCTGEEMPGFYGRVHVMLSPTIAEEAFGLTVAESQAAGRVVISTDVGGLREALDPKSGRLLPRHGPEDSPVKPDDVVADLAQAMLPLARNRAQVTELGCQARNFARRRLGAGRHAQRTLLAYYLHGAYAVKGGARNRTLSQQRPPGRDPRELRTPASRGFLPPRGAPAARAISLISPWARHSGRQVGAGAAVEKWGPSKTRSFFG</sequence>
<evidence type="ECO:0000256" key="1">
    <source>
        <dbReference type="ARBA" id="ARBA00021292"/>
    </source>
</evidence>
<dbReference type="InterPro" id="IPR028098">
    <property type="entry name" value="Glyco_trans_4-like_N"/>
</dbReference>
<accession>A0ABP9HTR7</accession>
<keyword evidence="7" id="KW-1185">Reference proteome</keyword>
<evidence type="ECO:0000313" key="7">
    <source>
        <dbReference type="Proteomes" id="UP001500466"/>
    </source>
</evidence>
<reference evidence="7" key="1">
    <citation type="journal article" date="2019" name="Int. J. Syst. Evol. Microbiol.">
        <title>The Global Catalogue of Microorganisms (GCM) 10K type strain sequencing project: providing services to taxonomists for standard genome sequencing and annotation.</title>
        <authorList>
            <consortium name="The Broad Institute Genomics Platform"/>
            <consortium name="The Broad Institute Genome Sequencing Center for Infectious Disease"/>
            <person name="Wu L."/>
            <person name="Ma J."/>
        </authorList>
    </citation>
    <scope>NUCLEOTIDE SEQUENCE [LARGE SCALE GENOMIC DNA]</scope>
    <source>
        <strain evidence="7">JCM 17986</strain>
    </source>
</reference>
<feature type="region of interest" description="Disordered" evidence="4">
    <location>
        <begin position="1"/>
        <end position="29"/>
    </location>
</feature>
<dbReference type="RefSeq" id="WP_345678209.1">
    <property type="nucleotide sequence ID" value="NZ_BAABHS010000020.1"/>
</dbReference>
<dbReference type="Pfam" id="PF13439">
    <property type="entry name" value="Glyco_transf_4"/>
    <property type="match status" value="1"/>
</dbReference>
<dbReference type="PANTHER" id="PTHR12526">
    <property type="entry name" value="GLYCOSYLTRANSFERASE"/>
    <property type="match status" value="1"/>
</dbReference>
<name>A0ABP9HTR7_9ACTN</name>
<comment type="caution">
    <text evidence="6">The sequence shown here is derived from an EMBL/GenBank/DDBJ whole genome shotgun (WGS) entry which is preliminary data.</text>
</comment>
<dbReference type="Gene3D" id="3.40.50.2000">
    <property type="entry name" value="Glycogen Phosphorylase B"/>
    <property type="match status" value="2"/>
</dbReference>
<protein>
    <recommendedName>
        <fullName evidence="1">D-inositol 3-phosphate glycosyltransferase</fullName>
    </recommendedName>
</protein>
<proteinExistence type="predicted"/>
<evidence type="ECO:0000256" key="3">
    <source>
        <dbReference type="ARBA" id="ARBA00022679"/>
    </source>
</evidence>
<gene>
    <name evidence="6" type="ORF">GCM10023205_53100</name>
</gene>
<dbReference type="PANTHER" id="PTHR12526:SF634">
    <property type="entry name" value="BLL3361 PROTEIN"/>
    <property type="match status" value="1"/>
</dbReference>
<feature type="domain" description="Glycosyltransferase subfamily 4-like N-terminal" evidence="5">
    <location>
        <begin position="47"/>
        <end position="204"/>
    </location>
</feature>
<evidence type="ECO:0000256" key="4">
    <source>
        <dbReference type="SAM" id="MobiDB-lite"/>
    </source>
</evidence>
<evidence type="ECO:0000256" key="2">
    <source>
        <dbReference type="ARBA" id="ARBA00022676"/>
    </source>
</evidence>
<feature type="region of interest" description="Disordered" evidence="4">
    <location>
        <begin position="357"/>
        <end position="376"/>
    </location>
</feature>
<keyword evidence="2" id="KW-0328">Glycosyltransferase</keyword>
<evidence type="ECO:0000259" key="5">
    <source>
        <dbReference type="Pfam" id="PF13439"/>
    </source>
</evidence>
<keyword evidence="3" id="KW-0808">Transferase</keyword>
<feature type="region of interest" description="Disordered" evidence="4">
    <location>
        <begin position="438"/>
        <end position="469"/>
    </location>
</feature>
<organism evidence="6 7">
    <name type="scientific">Yinghuangia aomiensis</name>
    <dbReference type="NCBI Taxonomy" id="676205"/>
    <lineage>
        <taxon>Bacteria</taxon>
        <taxon>Bacillati</taxon>
        <taxon>Actinomycetota</taxon>
        <taxon>Actinomycetes</taxon>
        <taxon>Kitasatosporales</taxon>
        <taxon>Streptomycetaceae</taxon>
        <taxon>Yinghuangia</taxon>
    </lineage>
</organism>